<dbReference type="GO" id="GO:0004806">
    <property type="term" value="F:triacylglycerol lipase activity"/>
    <property type="evidence" value="ECO:0007669"/>
    <property type="project" value="TreeGrafter"/>
</dbReference>
<dbReference type="InterPro" id="IPR036514">
    <property type="entry name" value="SGNH_hydro_sf"/>
</dbReference>
<evidence type="ECO:0000256" key="2">
    <source>
        <dbReference type="PIRSR" id="PIRSR637460-2"/>
    </source>
</evidence>
<dbReference type="CDD" id="cd01823">
    <property type="entry name" value="SEST_like"/>
    <property type="match status" value="1"/>
</dbReference>
<dbReference type="PANTHER" id="PTHR37981">
    <property type="entry name" value="LIPASE 2"/>
    <property type="match status" value="1"/>
</dbReference>
<proteinExistence type="predicted"/>
<feature type="domain" description="SGNH hydrolase-type esterase" evidence="3">
    <location>
        <begin position="44"/>
        <end position="296"/>
    </location>
</feature>
<dbReference type="Pfam" id="PF13472">
    <property type="entry name" value="Lipase_GDSL_2"/>
    <property type="match status" value="1"/>
</dbReference>
<feature type="disulfide bond" evidence="2">
    <location>
        <begin position="65"/>
        <end position="92"/>
    </location>
</feature>
<dbReference type="OrthoDB" id="5503950at2"/>
<dbReference type="AlphaFoldDB" id="A0A345HIR2"/>
<keyword evidence="5" id="KW-1185">Reference proteome</keyword>
<evidence type="ECO:0000259" key="3">
    <source>
        <dbReference type="Pfam" id="PF13472"/>
    </source>
</evidence>
<dbReference type="RefSeq" id="WP_114657965.1">
    <property type="nucleotide sequence ID" value="NZ_CP031194.1"/>
</dbReference>
<keyword evidence="2" id="KW-1015">Disulfide bond</keyword>
<protein>
    <submittedName>
        <fullName evidence="4">SGNH/GDSL hydrolase family protein</fullName>
    </submittedName>
</protein>
<dbReference type="PANTHER" id="PTHR37981:SF1">
    <property type="entry name" value="SGNH HYDROLASE-TYPE ESTERASE DOMAIN-CONTAINING PROTEIN"/>
    <property type="match status" value="1"/>
</dbReference>
<dbReference type="GO" id="GO:0019433">
    <property type="term" value="P:triglyceride catabolic process"/>
    <property type="evidence" value="ECO:0007669"/>
    <property type="project" value="TreeGrafter"/>
</dbReference>
<feature type="active site" evidence="1">
    <location>
        <position position="291"/>
    </location>
</feature>
<sequence length="312" mass="31783">MRICGQASLAGGLACGVFLTAVFVGRPGDDGTAAPAPPRGPYVAMGDSYTSGPRIPDRTGLPAGCDRSDRNYPALVAERLGIGPADFRDMSCGGATVADLSGPQSTDEGTNPAQLSALSATTRLVTVGIGGNDLGFADLVTRCVEAGVLHSLLGGAAGGSADDAPCRDTYGATGADGIRRRVDAAGERLSSALDEMRRRAPHARMYVVGYPAVLPPGGSGCDGEMGLAEGDAAFLHGEEQHLNAVLRQRAEAAGAGYVDTYTPSVGHDACSARETRWIEPLVPRSPAAPVHPNERGESGMADAVLRTIGAAA</sequence>
<evidence type="ECO:0000256" key="1">
    <source>
        <dbReference type="PIRSR" id="PIRSR637460-1"/>
    </source>
</evidence>
<dbReference type="InterPro" id="IPR037460">
    <property type="entry name" value="SEST-like"/>
</dbReference>
<keyword evidence="4" id="KW-0378">Hydrolase</keyword>
<evidence type="ECO:0000313" key="4">
    <source>
        <dbReference type="EMBL" id="AXG76586.1"/>
    </source>
</evidence>
<dbReference type="InterPro" id="IPR013830">
    <property type="entry name" value="SGNH_hydro"/>
</dbReference>
<feature type="disulfide bond" evidence="2">
    <location>
        <begin position="143"/>
        <end position="166"/>
    </location>
</feature>
<organism evidence="4 5">
    <name type="scientific">Streptomyces paludis</name>
    <dbReference type="NCBI Taxonomy" id="2282738"/>
    <lineage>
        <taxon>Bacteria</taxon>
        <taxon>Bacillati</taxon>
        <taxon>Actinomycetota</taxon>
        <taxon>Actinomycetes</taxon>
        <taxon>Kitasatosporales</taxon>
        <taxon>Streptomycetaceae</taxon>
        <taxon>Streptomyces</taxon>
    </lineage>
</organism>
<feature type="active site" description="Nucleophile" evidence="1">
    <location>
        <position position="48"/>
    </location>
</feature>
<dbReference type="Gene3D" id="3.40.50.1110">
    <property type="entry name" value="SGNH hydrolase"/>
    <property type="match status" value="1"/>
</dbReference>
<dbReference type="KEGG" id="spad:DVK44_01640"/>
<dbReference type="SUPFAM" id="SSF52266">
    <property type="entry name" value="SGNH hydrolase"/>
    <property type="match status" value="1"/>
</dbReference>
<reference evidence="5" key="1">
    <citation type="submission" date="2018-07" db="EMBL/GenBank/DDBJ databases">
        <authorList>
            <person name="Zhao J."/>
        </authorList>
    </citation>
    <scope>NUCLEOTIDE SEQUENCE [LARGE SCALE GENOMIC DNA]</scope>
    <source>
        <strain evidence="5">GSSD-12</strain>
    </source>
</reference>
<evidence type="ECO:0000313" key="5">
    <source>
        <dbReference type="Proteomes" id="UP000253868"/>
    </source>
</evidence>
<gene>
    <name evidence="4" type="ORF">DVK44_01640</name>
</gene>
<dbReference type="EMBL" id="CP031194">
    <property type="protein sequence ID" value="AXG76586.1"/>
    <property type="molecule type" value="Genomic_DNA"/>
</dbReference>
<accession>A0A345HIR2</accession>
<name>A0A345HIR2_9ACTN</name>
<dbReference type="PROSITE" id="PS51257">
    <property type="entry name" value="PROKAR_LIPOPROTEIN"/>
    <property type="match status" value="1"/>
</dbReference>
<dbReference type="Proteomes" id="UP000253868">
    <property type="component" value="Chromosome"/>
</dbReference>